<dbReference type="Proteomes" id="UP000242146">
    <property type="component" value="Unassembled WGS sequence"/>
</dbReference>
<dbReference type="AlphaFoldDB" id="A0A1X2GMV3"/>
<evidence type="ECO:0000313" key="2">
    <source>
        <dbReference type="EMBL" id="ORX57489.1"/>
    </source>
</evidence>
<evidence type="ECO:0000256" key="1">
    <source>
        <dbReference type="SAM" id="MobiDB-lite"/>
    </source>
</evidence>
<reference evidence="2 3" key="1">
    <citation type="submission" date="2016-07" db="EMBL/GenBank/DDBJ databases">
        <title>Pervasive Adenine N6-methylation of Active Genes in Fungi.</title>
        <authorList>
            <consortium name="DOE Joint Genome Institute"/>
            <person name="Mondo S.J."/>
            <person name="Dannebaum R.O."/>
            <person name="Kuo R.C."/>
            <person name="Labutti K."/>
            <person name="Haridas S."/>
            <person name="Kuo A."/>
            <person name="Salamov A."/>
            <person name="Ahrendt S.R."/>
            <person name="Lipzen A."/>
            <person name="Sullivan W."/>
            <person name="Andreopoulos W.B."/>
            <person name="Clum A."/>
            <person name="Lindquist E."/>
            <person name="Daum C."/>
            <person name="Ramamoorthy G.K."/>
            <person name="Gryganskyi A."/>
            <person name="Culley D."/>
            <person name="Magnuson J.K."/>
            <person name="James T.Y."/>
            <person name="O'Malley M.A."/>
            <person name="Stajich J.E."/>
            <person name="Spatafora J.W."/>
            <person name="Visel A."/>
            <person name="Grigoriev I.V."/>
        </authorList>
    </citation>
    <scope>NUCLEOTIDE SEQUENCE [LARGE SCALE GENOMIC DNA]</scope>
    <source>
        <strain evidence="2 3">NRRL 3301</strain>
    </source>
</reference>
<accession>A0A1X2GMV3</accession>
<organism evidence="2 3">
    <name type="scientific">Hesseltinella vesiculosa</name>
    <dbReference type="NCBI Taxonomy" id="101127"/>
    <lineage>
        <taxon>Eukaryota</taxon>
        <taxon>Fungi</taxon>
        <taxon>Fungi incertae sedis</taxon>
        <taxon>Mucoromycota</taxon>
        <taxon>Mucoromycotina</taxon>
        <taxon>Mucoromycetes</taxon>
        <taxon>Mucorales</taxon>
        <taxon>Cunninghamellaceae</taxon>
        <taxon>Hesseltinella</taxon>
    </lineage>
</organism>
<evidence type="ECO:0000313" key="3">
    <source>
        <dbReference type="Proteomes" id="UP000242146"/>
    </source>
</evidence>
<keyword evidence="3" id="KW-1185">Reference proteome</keyword>
<name>A0A1X2GMV3_9FUNG</name>
<proteinExistence type="predicted"/>
<gene>
    <name evidence="2" type="ORF">DM01DRAFT_1227811</name>
</gene>
<feature type="compositionally biased region" description="Polar residues" evidence="1">
    <location>
        <begin position="80"/>
        <end position="94"/>
    </location>
</feature>
<feature type="region of interest" description="Disordered" evidence="1">
    <location>
        <begin position="75"/>
        <end position="116"/>
    </location>
</feature>
<comment type="caution">
    <text evidence="2">The sequence shown here is derived from an EMBL/GenBank/DDBJ whole genome shotgun (WGS) entry which is preliminary data.</text>
</comment>
<protein>
    <submittedName>
        <fullName evidence="2">Uncharacterized protein</fullName>
    </submittedName>
</protein>
<dbReference type="EMBL" id="MCGT01000008">
    <property type="protein sequence ID" value="ORX57489.1"/>
    <property type="molecule type" value="Genomic_DNA"/>
</dbReference>
<sequence length="150" mass="16777">MKSLNYFALDEGDQTCSKRALVSPVTRIGGTERRLNVASQIFFFGCQRRWNSKKKAGQPACFKLFHQTKKLSEEVEQQKESGGSQHVLSCSTKKNGGVKKLSEEVEQQKKRKRGQPACFKLFHQKNGGVKKVVRGSGTAKKKKARAASLF</sequence>